<protein>
    <recommendedName>
        <fullName evidence="2">XRE family transcriptional regulator</fullName>
    </recommendedName>
</protein>
<geneLocation type="plasmid" evidence="1">
    <name>p19Msa1047_11</name>
</geneLocation>
<name>A0AAT9P768_9STAP</name>
<reference evidence="1" key="1">
    <citation type="submission" date="2024-06" db="EMBL/GenBank/DDBJ databases">
        <title>Prevalence and characterization of methicillin-resistant Macrococcus spp. in food producing animals and meat in Switzerland in 2019.</title>
        <authorList>
            <person name="Keller J.E."/>
            <person name="Schwendener S."/>
            <person name="Neuenschwander J."/>
            <person name="Overesch G."/>
            <person name="Perreten V."/>
        </authorList>
    </citation>
    <scope>NUCLEOTIDE SEQUENCE</scope>
    <source>
        <strain evidence="1">19Msa1099</strain>
        <plasmid evidence="1">p19Msa1047_11</plasmid>
    </source>
</reference>
<organism evidence="1">
    <name type="scientific">Macrococcus psychrotolerans</name>
    <dbReference type="NCBI Taxonomy" id="3039389"/>
    <lineage>
        <taxon>Bacteria</taxon>
        <taxon>Bacillati</taxon>
        <taxon>Bacillota</taxon>
        <taxon>Bacilli</taxon>
        <taxon>Bacillales</taxon>
        <taxon>Staphylococcaceae</taxon>
        <taxon>Macrococcus</taxon>
    </lineage>
</organism>
<evidence type="ECO:0000313" key="1">
    <source>
        <dbReference type="EMBL" id="QYA34090.1"/>
    </source>
</evidence>
<evidence type="ECO:0008006" key="2">
    <source>
        <dbReference type="Google" id="ProtNLM"/>
    </source>
</evidence>
<sequence length="77" mass="9304">MDETKKILKKVNQLLDDESISSYRINKETQIAIATLHRLRTGKSKVEYMQFRSVMALYQFYIDYEKKLKKQKKEENK</sequence>
<accession>A0AAT9P768</accession>
<proteinExistence type="predicted"/>
<gene>
    <name evidence="1" type="ORF">KYI10_11875</name>
</gene>
<dbReference type="EMBL" id="CP079956">
    <property type="protein sequence ID" value="QYA34090.1"/>
    <property type="molecule type" value="Genomic_DNA"/>
</dbReference>
<dbReference type="AlphaFoldDB" id="A0AAT9P768"/>
<keyword evidence="1" id="KW-0614">Plasmid</keyword>